<dbReference type="AlphaFoldDB" id="A0A2A2MGE6"/>
<keyword evidence="2" id="KW-1185">Reference proteome</keyword>
<name>A0A2A2MGE6_9GAMM</name>
<sequence length="67" mass="8045">MPHFVHIYVEISDVTELRTLVGVERPYCSSEQLVDSSIIETWYFSWYLLRGLFQSIDLFEFYFLIDS</sequence>
<proteinExistence type="predicted"/>
<dbReference type="Proteomes" id="UP000218796">
    <property type="component" value="Unassembled WGS sequence"/>
</dbReference>
<reference evidence="1 2" key="1">
    <citation type="submission" date="2017-08" db="EMBL/GenBank/DDBJ databases">
        <title>Draft Genome Sequence of Hafnia alvei CITHA-6 Isolated from Raw Bovine Milk.</title>
        <authorList>
            <person name="Culligan E.P."/>
            <person name="Mcsweeney A."/>
            <person name="O'Doherty C."/>
            <person name="Gleeson E."/>
            <person name="O'Riordan D."/>
            <person name="Sleator R.D."/>
        </authorList>
    </citation>
    <scope>NUCLEOTIDE SEQUENCE [LARGE SCALE GENOMIC DNA]</scope>
    <source>
        <strain evidence="1 2">CITHA-6</strain>
    </source>
</reference>
<accession>A0A2A2MGE6</accession>
<dbReference type="EMBL" id="NQMS01000001">
    <property type="protein sequence ID" value="PAV97909.1"/>
    <property type="molecule type" value="Genomic_DNA"/>
</dbReference>
<evidence type="ECO:0000313" key="1">
    <source>
        <dbReference type="EMBL" id="PAV97909.1"/>
    </source>
</evidence>
<comment type="caution">
    <text evidence="1">The sequence shown here is derived from an EMBL/GenBank/DDBJ whole genome shotgun (WGS) entry which is preliminary data.</text>
</comment>
<evidence type="ECO:0000313" key="2">
    <source>
        <dbReference type="Proteomes" id="UP000218796"/>
    </source>
</evidence>
<organism evidence="1 2">
    <name type="scientific">Hafnia paralvei</name>
    <dbReference type="NCBI Taxonomy" id="546367"/>
    <lineage>
        <taxon>Bacteria</taxon>
        <taxon>Pseudomonadati</taxon>
        <taxon>Pseudomonadota</taxon>
        <taxon>Gammaproteobacteria</taxon>
        <taxon>Enterobacterales</taxon>
        <taxon>Hafniaceae</taxon>
        <taxon>Hafnia</taxon>
    </lineage>
</organism>
<gene>
    <name evidence="1" type="ORF">CJD50_00015</name>
</gene>
<protein>
    <submittedName>
        <fullName evidence="1">Uncharacterized protein</fullName>
    </submittedName>
</protein>